<evidence type="ECO:0000256" key="2">
    <source>
        <dbReference type="ARBA" id="ARBA00004613"/>
    </source>
</evidence>
<dbReference type="Proteomes" id="UP001259832">
    <property type="component" value="Unassembled WGS sequence"/>
</dbReference>
<feature type="domain" description="Crinkler effector protein N-terminal" evidence="4">
    <location>
        <begin position="1"/>
        <end position="112"/>
    </location>
</feature>
<name>A0AAD9G2N0_9STRA</name>
<evidence type="ECO:0000313" key="6">
    <source>
        <dbReference type="Proteomes" id="UP001259832"/>
    </source>
</evidence>
<dbReference type="InterPro" id="IPR010994">
    <property type="entry name" value="RuvA_2-like"/>
</dbReference>
<dbReference type="AlphaFoldDB" id="A0AAD9G2N0"/>
<comment type="caution">
    <text evidence="5">The sequence shown here is derived from an EMBL/GenBank/DDBJ whole genome shotgun (WGS) entry which is preliminary data.</text>
</comment>
<accession>A0AAD9G2N0</accession>
<dbReference type="EMBL" id="JASMQC010000039">
    <property type="protein sequence ID" value="KAK1930433.1"/>
    <property type="molecule type" value="Genomic_DNA"/>
</dbReference>
<dbReference type="Pfam" id="PF20147">
    <property type="entry name" value="Crinkler"/>
    <property type="match status" value="1"/>
</dbReference>
<reference evidence="5" key="1">
    <citation type="submission" date="2023-08" db="EMBL/GenBank/DDBJ databases">
        <title>Reference Genome Resource for the Citrus Pathogen Phytophthora citrophthora.</title>
        <authorList>
            <person name="Moller H."/>
            <person name="Coetzee B."/>
            <person name="Rose L.J."/>
            <person name="Van Niekerk J.M."/>
        </authorList>
    </citation>
    <scope>NUCLEOTIDE SEQUENCE</scope>
    <source>
        <strain evidence="5">STE-U-9442</strain>
    </source>
</reference>
<protein>
    <recommendedName>
        <fullName evidence="4">Crinkler effector protein N-terminal domain-containing protein</fullName>
    </recommendedName>
</protein>
<evidence type="ECO:0000256" key="1">
    <source>
        <dbReference type="ARBA" id="ARBA00004340"/>
    </source>
</evidence>
<keyword evidence="6" id="KW-1185">Reference proteome</keyword>
<sequence>MKLFCAIVGVAGNAFEVDIAEDASVSALKDVIKEKNRVTITCDAKDLQLFLARTKDGAWLGLDEAGAASVALDKGGHPQHLNTKLVGMGSMERINKCVGNLPDQDQVHVLVKVPLSNSERQWVELLSSLSWNDTKSLCSSHGSTWKYQGKPELVETLVEPLVGHYNAWKRGDEDKQNHALHLVMSGPGTGKSRMLDEMKGLLYEAAVRSKDQTLIDRMEKPYVFRVTFENGTQATGSLFNPAIPELDISYRMLYQFWTGGTTFGIFSYHLQTFTEQRLGIEDVIGILAKLEKKDVKEMTVILCVDAFQHLMNDGSKDCPFYRVMRSVCGFLNSSRAFTVCVCSATIEKPVSEALAGSPQKRLFLVPPALDGKEIFKPETPTKKLLVGDMGGHGRALETLDLVLQQEGAHVEELDPISVIKKVVDELKHVYPGLFDRGVFTPAVCKELMSAIISQRRYDVTDAIGDLTVDKLRSLGLFRLTSEGRLECAFIFLVELMRNLPALVDEISNFDEQLTRSVTTWQQFERFVGFYRMIKSIAFRGTPISLSKFHAGARFANIEGVKITERSPRKLVQAVSQHDTNSGSGVLSVTTSEHGNVAISDMDTVIINGTSAQAGDLFMGIELTTIGGQQVQCNEVIQCKFLHTKAKFKEETYAEEREKAVDDSDVFLLITSSPVAKFDPPPRCGIVSIEDFPQYFGPFASRAFRSLLAPPNINVAPYQVLCLVEGLGRKTADKIVQERAKQKFTDVDDAVNRLCDNPKCATAKALRLLYWRYSNSNVDTFMQT</sequence>
<evidence type="ECO:0000259" key="4">
    <source>
        <dbReference type="Pfam" id="PF20147"/>
    </source>
</evidence>
<dbReference type="SUPFAM" id="SSF47781">
    <property type="entry name" value="RuvA domain 2-like"/>
    <property type="match status" value="1"/>
</dbReference>
<dbReference type="GO" id="GO:0043657">
    <property type="term" value="C:host cell"/>
    <property type="evidence" value="ECO:0007669"/>
    <property type="project" value="UniProtKB-SubCell"/>
</dbReference>
<gene>
    <name evidence="5" type="ORF">P3T76_014104</name>
</gene>
<comment type="subcellular location">
    <subcellularLocation>
        <location evidence="1">Host cell</location>
    </subcellularLocation>
    <subcellularLocation>
        <location evidence="2">Secreted</location>
    </subcellularLocation>
</comment>
<dbReference type="InterPro" id="IPR045379">
    <property type="entry name" value="Crinkler_N"/>
</dbReference>
<evidence type="ECO:0000256" key="3">
    <source>
        <dbReference type="ARBA" id="ARBA00022525"/>
    </source>
</evidence>
<keyword evidence="3" id="KW-0964">Secreted</keyword>
<dbReference type="GO" id="GO:0005576">
    <property type="term" value="C:extracellular region"/>
    <property type="evidence" value="ECO:0007669"/>
    <property type="project" value="UniProtKB-SubCell"/>
</dbReference>
<evidence type="ECO:0000313" key="5">
    <source>
        <dbReference type="EMBL" id="KAK1930433.1"/>
    </source>
</evidence>
<proteinExistence type="predicted"/>
<organism evidence="5 6">
    <name type="scientific">Phytophthora citrophthora</name>
    <dbReference type="NCBI Taxonomy" id="4793"/>
    <lineage>
        <taxon>Eukaryota</taxon>
        <taxon>Sar</taxon>
        <taxon>Stramenopiles</taxon>
        <taxon>Oomycota</taxon>
        <taxon>Peronosporomycetes</taxon>
        <taxon>Peronosporales</taxon>
        <taxon>Peronosporaceae</taxon>
        <taxon>Phytophthora</taxon>
    </lineage>
</organism>